<dbReference type="CDD" id="cd00082">
    <property type="entry name" value="HisKA"/>
    <property type="match status" value="1"/>
</dbReference>
<protein>
    <recommendedName>
        <fullName evidence="17">Virulence sensor protein BvgS</fullName>
        <ecNumber evidence="3">2.7.13.3</ecNumber>
    </recommendedName>
</protein>
<feature type="domain" description="Histidine kinase" evidence="22">
    <location>
        <begin position="341"/>
        <end position="563"/>
    </location>
</feature>
<organism evidence="25 26">
    <name type="scientific">Burkholderia cepacia</name>
    <name type="common">Pseudomonas cepacia</name>
    <dbReference type="NCBI Taxonomy" id="292"/>
    <lineage>
        <taxon>Bacteria</taxon>
        <taxon>Pseudomonadati</taxon>
        <taxon>Pseudomonadota</taxon>
        <taxon>Betaproteobacteria</taxon>
        <taxon>Burkholderiales</taxon>
        <taxon>Burkholderiaceae</taxon>
        <taxon>Burkholderia</taxon>
        <taxon>Burkholderia cepacia complex</taxon>
    </lineage>
</organism>
<dbReference type="SUPFAM" id="SSF52172">
    <property type="entry name" value="CheY-like"/>
    <property type="match status" value="1"/>
</dbReference>
<dbReference type="InterPro" id="IPR003594">
    <property type="entry name" value="HATPase_dom"/>
</dbReference>
<evidence type="ECO:0000256" key="16">
    <source>
        <dbReference type="ARBA" id="ARBA00058004"/>
    </source>
</evidence>
<evidence type="ECO:0000259" key="23">
    <source>
        <dbReference type="PROSITE" id="PS50110"/>
    </source>
</evidence>
<keyword evidence="11" id="KW-0547">Nucleotide-binding</keyword>
<dbReference type="GO" id="GO:0000155">
    <property type="term" value="F:phosphorelay sensor kinase activity"/>
    <property type="evidence" value="ECO:0007669"/>
    <property type="project" value="InterPro"/>
</dbReference>
<name>A0A2S8IXK9_BURCE</name>
<dbReference type="Proteomes" id="UP000238206">
    <property type="component" value="Unassembled WGS sequence"/>
</dbReference>
<dbReference type="SUPFAM" id="SSF55874">
    <property type="entry name" value="ATPase domain of HSP90 chaperone/DNA topoisomerase II/histidine kinase"/>
    <property type="match status" value="1"/>
</dbReference>
<comment type="catalytic activity">
    <reaction evidence="1">
        <text>ATP + protein L-histidine = ADP + protein N-phospho-L-histidine.</text>
        <dbReference type="EC" id="2.7.13.3"/>
    </reaction>
</comment>
<comment type="subcellular location">
    <subcellularLocation>
        <location evidence="2">Cell inner membrane</location>
        <topology evidence="2">Multi-pass membrane protein</topology>
    </subcellularLocation>
</comment>
<evidence type="ECO:0000256" key="15">
    <source>
        <dbReference type="ARBA" id="ARBA00023136"/>
    </source>
</evidence>
<dbReference type="CDD" id="cd01007">
    <property type="entry name" value="PBP2_BvgS_HisK_like"/>
    <property type="match status" value="1"/>
</dbReference>
<dbReference type="CDD" id="cd17546">
    <property type="entry name" value="REC_hyHK_CKI1_RcsC-like"/>
    <property type="match status" value="1"/>
</dbReference>
<feature type="signal peptide" evidence="21">
    <location>
        <begin position="1"/>
        <end position="24"/>
    </location>
</feature>
<dbReference type="SUPFAM" id="SSF47226">
    <property type="entry name" value="Histidine-containing phosphotransfer domain, HPT domain"/>
    <property type="match status" value="1"/>
</dbReference>
<dbReference type="EC" id="2.7.13.3" evidence="3"/>
<keyword evidence="11" id="KW-0067">ATP-binding</keyword>
<dbReference type="CDD" id="cd16922">
    <property type="entry name" value="HATPase_EvgS-ArcB-TorS-like"/>
    <property type="match status" value="1"/>
</dbReference>
<dbReference type="Pfam" id="PF01627">
    <property type="entry name" value="Hpt"/>
    <property type="match status" value="1"/>
</dbReference>
<evidence type="ECO:0000256" key="19">
    <source>
        <dbReference type="PROSITE-ProRule" id="PRU00169"/>
    </source>
</evidence>
<keyword evidence="14" id="KW-0843">Virulence</keyword>
<feature type="domain" description="Response regulatory" evidence="23">
    <location>
        <begin position="605"/>
        <end position="724"/>
    </location>
</feature>
<keyword evidence="4" id="KW-1003">Cell membrane</keyword>
<evidence type="ECO:0000256" key="18">
    <source>
        <dbReference type="PROSITE-ProRule" id="PRU00110"/>
    </source>
</evidence>
<dbReference type="InterPro" id="IPR011006">
    <property type="entry name" value="CheY-like_superfamily"/>
</dbReference>
<dbReference type="SMART" id="SM00448">
    <property type="entry name" value="REC"/>
    <property type="match status" value="1"/>
</dbReference>
<dbReference type="PANTHER" id="PTHR43047">
    <property type="entry name" value="TWO-COMPONENT HISTIDINE PROTEIN KINASE"/>
    <property type="match status" value="1"/>
</dbReference>
<evidence type="ECO:0000256" key="1">
    <source>
        <dbReference type="ARBA" id="ARBA00000085"/>
    </source>
</evidence>
<keyword evidence="6 19" id="KW-0597">Phosphoprotein</keyword>
<evidence type="ECO:0000256" key="9">
    <source>
        <dbReference type="ARBA" id="ARBA00022729"/>
    </source>
</evidence>
<dbReference type="Pfam" id="PF00497">
    <property type="entry name" value="SBP_bac_3"/>
    <property type="match status" value="1"/>
</dbReference>
<sequence length="844" mass="91900">MVSLKSRAVLIGMMIGLMPALGWATGAPQFTAEEKAWIAAHPVVRTRAESKWHPFEFRENGKIVGVVPSFLDAISRISGLRFEYVDDIAWRDSGDALRSGRIDIVPDAAWRNAVEAWESHNLDTASGAATNGAIGWSRNDIIVSRPYFVGTVFVVAHERQSLFVDFANLAGRRVAIKGGGALESAIRHSDISVTLLPYDDERAALAAVADGDADVAVGPDMSILPLLRRQFHDQLFVAGGLPDHPYALALATRRDMPVLASILDKSLAAISAREVEDIARQWIESADYGKPSLHSILYYRRWQVAAAGGGLLALMAIAFFSWRSRVAAVRSERDKAMFFAFISHEIRTPMHTILSSLELLQRSKLPPKQAGRADAAVAASESLLTLLDDILEYSRLESRNVTLAPEPTHIEPWVQRSADMVRWRVDEKKLTFALELACPPELRVLIDPVRTRQIVLNLLVNAIKFTSAGSITLRVDYLEGKPHGSGSLVIEVRDTGIGIPPERQLRIFEPYQRVEQSRNRRVSGSGLGLSICHELVDLMKGVITVSSSPDKGTIFTVILPARRTAHAPAPDTTGPDGPASKPSSPARRQATVEADAPRHTASGPTILVVDDHEAVQHAIQHQLDALACGSAVASTGEQALAEFERTAFDMVLLDCDLPDVDGYTVAQRMRDSERLRKRARTPIIAISASTGDAHRERCFDSGMDGVLGKPLRLEALRQMIDLWCPAGDADEAAPPVQDARSAKADFRVIYRQSVDADLAALGDALSNGDAERARHAAHRIKGAATMAGHAATSELAAELERRLQFAPDGMPSGIDALGDELLRLHRADMAEPDIRERESGDADA</sequence>
<proteinExistence type="predicted"/>
<dbReference type="Gene3D" id="3.30.565.10">
    <property type="entry name" value="Histidine kinase-like ATPase, C-terminal domain"/>
    <property type="match status" value="1"/>
</dbReference>
<dbReference type="GO" id="GO:0005886">
    <property type="term" value="C:plasma membrane"/>
    <property type="evidence" value="ECO:0007669"/>
    <property type="project" value="UniProtKB-SubCell"/>
</dbReference>
<keyword evidence="15" id="KW-0472">Membrane</keyword>
<dbReference type="AlphaFoldDB" id="A0A2S8IXK9"/>
<keyword evidence="13" id="KW-0902">Two-component regulatory system</keyword>
<evidence type="ECO:0000259" key="24">
    <source>
        <dbReference type="PROSITE" id="PS50894"/>
    </source>
</evidence>
<dbReference type="InterPro" id="IPR001789">
    <property type="entry name" value="Sig_transdc_resp-reg_receiver"/>
</dbReference>
<evidence type="ECO:0000256" key="12">
    <source>
        <dbReference type="ARBA" id="ARBA00022989"/>
    </source>
</evidence>
<dbReference type="Gene3D" id="1.20.120.160">
    <property type="entry name" value="HPT domain"/>
    <property type="match status" value="1"/>
</dbReference>
<keyword evidence="7" id="KW-0808">Transferase</keyword>
<keyword evidence="12" id="KW-1133">Transmembrane helix</keyword>
<dbReference type="SMART" id="SM00388">
    <property type="entry name" value="HisKA"/>
    <property type="match status" value="1"/>
</dbReference>
<dbReference type="SUPFAM" id="SSF53850">
    <property type="entry name" value="Periplasmic binding protein-like II"/>
    <property type="match status" value="1"/>
</dbReference>
<feature type="domain" description="HPt" evidence="24">
    <location>
        <begin position="739"/>
        <end position="831"/>
    </location>
</feature>
<dbReference type="Pfam" id="PF00512">
    <property type="entry name" value="HisKA"/>
    <property type="match status" value="1"/>
</dbReference>
<dbReference type="InterPro" id="IPR003661">
    <property type="entry name" value="HisK_dim/P_dom"/>
</dbReference>
<keyword evidence="5" id="KW-0997">Cell inner membrane</keyword>
<dbReference type="RefSeq" id="WP_105390585.1">
    <property type="nucleotide sequence ID" value="NZ_PUIQ01000010.1"/>
</dbReference>
<evidence type="ECO:0000256" key="2">
    <source>
        <dbReference type="ARBA" id="ARBA00004429"/>
    </source>
</evidence>
<dbReference type="InterPro" id="IPR036641">
    <property type="entry name" value="HPT_dom_sf"/>
</dbReference>
<feature type="modified residue" description="4-aspartylphosphate" evidence="19">
    <location>
        <position position="654"/>
    </location>
</feature>
<dbReference type="InterPro" id="IPR005467">
    <property type="entry name" value="His_kinase_dom"/>
</dbReference>
<evidence type="ECO:0000256" key="14">
    <source>
        <dbReference type="ARBA" id="ARBA00023026"/>
    </source>
</evidence>
<dbReference type="PROSITE" id="PS50110">
    <property type="entry name" value="RESPONSE_REGULATORY"/>
    <property type="match status" value="1"/>
</dbReference>
<evidence type="ECO:0000256" key="10">
    <source>
        <dbReference type="ARBA" id="ARBA00022777"/>
    </source>
</evidence>
<comment type="function">
    <text evidence="16">Member of the two-component regulatory system BvgS/BvgA. Phosphorylates BvgA via a four-step phosphorelay in response to environmental signals.</text>
</comment>
<evidence type="ECO:0000256" key="13">
    <source>
        <dbReference type="ARBA" id="ARBA00023012"/>
    </source>
</evidence>
<evidence type="ECO:0000259" key="22">
    <source>
        <dbReference type="PROSITE" id="PS50109"/>
    </source>
</evidence>
<reference evidence="25 26" key="1">
    <citation type="submission" date="2018-02" db="EMBL/GenBank/DDBJ databases">
        <title>Draft genome sequencing of Burkholderia cepacia Y14-15.</title>
        <authorList>
            <person name="Zheng B.-X."/>
        </authorList>
    </citation>
    <scope>NUCLEOTIDE SEQUENCE [LARGE SCALE GENOMIC DNA]</scope>
    <source>
        <strain evidence="25 26">Y14-15</strain>
    </source>
</reference>
<dbReference type="SUPFAM" id="SSF47384">
    <property type="entry name" value="Homodimeric domain of signal transducing histidine kinase"/>
    <property type="match status" value="1"/>
</dbReference>
<dbReference type="InterPro" id="IPR036890">
    <property type="entry name" value="HATPase_C_sf"/>
</dbReference>
<evidence type="ECO:0000256" key="11">
    <source>
        <dbReference type="ARBA" id="ARBA00022840"/>
    </source>
</evidence>
<dbReference type="FunFam" id="3.30.565.10:FF:000010">
    <property type="entry name" value="Sensor histidine kinase RcsC"/>
    <property type="match status" value="1"/>
</dbReference>
<comment type="caution">
    <text evidence="25">The sequence shown here is derived from an EMBL/GenBank/DDBJ whole genome shotgun (WGS) entry which is preliminary data.</text>
</comment>
<keyword evidence="9 21" id="KW-0732">Signal</keyword>
<feature type="chain" id="PRO_5015677453" description="Virulence sensor protein BvgS" evidence="21">
    <location>
        <begin position="25"/>
        <end position="844"/>
    </location>
</feature>
<evidence type="ECO:0000256" key="5">
    <source>
        <dbReference type="ARBA" id="ARBA00022519"/>
    </source>
</evidence>
<dbReference type="InterPro" id="IPR001638">
    <property type="entry name" value="Solute-binding_3/MltF_N"/>
</dbReference>
<dbReference type="EMBL" id="PUIQ01000010">
    <property type="protein sequence ID" value="PQP19473.1"/>
    <property type="molecule type" value="Genomic_DNA"/>
</dbReference>
<keyword evidence="8" id="KW-0812">Transmembrane</keyword>
<evidence type="ECO:0000313" key="26">
    <source>
        <dbReference type="Proteomes" id="UP000238206"/>
    </source>
</evidence>
<evidence type="ECO:0000313" key="25">
    <source>
        <dbReference type="EMBL" id="PQP19473.1"/>
    </source>
</evidence>
<dbReference type="PRINTS" id="PR00344">
    <property type="entry name" value="BCTRLSENSOR"/>
</dbReference>
<dbReference type="Gene3D" id="3.40.190.10">
    <property type="entry name" value="Periplasmic binding protein-like II"/>
    <property type="match status" value="2"/>
</dbReference>
<feature type="modified residue" description="Phosphohistidine" evidence="18">
    <location>
        <position position="778"/>
    </location>
</feature>
<dbReference type="CDD" id="cd00088">
    <property type="entry name" value="HPT"/>
    <property type="match status" value="1"/>
</dbReference>
<dbReference type="InterPro" id="IPR004358">
    <property type="entry name" value="Sig_transdc_His_kin-like_C"/>
</dbReference>
<dbReference type="Pfam" id="PF02518">
    <property type="entry name" value="HATPase_c"/>
    <property type="match status" value="1"/>
</dbReference>
<gene>
    <name evidence="25" type="ORF">C5615_10290</name>
</gene>
<accession>A0A2S8IXK9</accession>
<dbReference type="SMART" id="SM00062">
    <property type="entry name" value="PBPb"/>
    <property type="match status" value="1"/>
</dbReference>
<evidence type="ECO:0000256" key="3">
    <source>
        <dbReference type="ARBA" id="ARBA00012438"/>
    </source>
</evidence>
<dbReference type="Pfam" id="PF00072">
    <property type="entry name" value="Response_reg"/>
    <property type="match status" value="1"/>
</dbReference>
<evidence type="ECO:0000256" key="8">
    <source>
        <dbReference type="ARBA" id="ARBA00022692"/>
    </source>
</evidence>
<evidence type="ECO:0000256" key="20">
    <source>
        <dbReference type="SAM" id="MobiDB-lite"/>
    </source>
</evidence>
<dbReference type="SMART" id="SM00387">
    <property type="entry name" value="HATPase_c"/>
    <property type="match status" value="1"/>
</dbReference>
<dbReference type="InterPro" id="IPR008207">
    <property type="entry name" value="Sig_transdc_His_kin_Hpt_dom"/>
</dbReference>
<dbReference type="PROSITE" id="PS50109">
    <property type="entry name" value="HIS_KIN"/>
    <property type="match status" value="1"/>
</dbReference>
<dbReference type="PROSITE" id="PS50894">
    <property type="entry name" value="HPT"/>
    <property type="match status" value="1"/>
</dbReference>
<feature type="region of interest" description="Disordered" evidence="20">
    <location>
        <begin position="566"/>
        <end position="603"/>
    </location>
</feature>
<dbReference type="Gene3D" id="3.40.50.2300">
    <property type="match status" value="1"/>
</dbReference>
<evidence type="ECO:0000256" key="4">
    <source>
        <dbReference type="ARBA" id="ARBA00022475"/>
    </source>
</evidence>
<dbReference type="InterPro" id="IPR036097">
    <property type="entry name" value="HisK_dim/P_sf"/>
</dbReference>
<dbReference type="Gene3D" id="1.10.287.130">
    <property type="match status" value="1"/>
</dbReference>
<evidence type="ECO:0000256" key="21">
    <source>
        <dbReference type="SAM" id="SignalP"/>
    </source>
</evidence>
<evidence type="ECO:0000256" key="6">
    <source>
        <dbReference type="ARBA" id="ARBA00022553"/>
    </source>
</evidence>
<keyword evidence="10 25" id="KW-0418">Kinase</keyword>
<evidence type="ECO:0000256" key="17">
    <source>
        <dbReference type="ARBA" id="ARBA00070152"/>
    </source>
</evidence>
<evidence type="ECO:0000256" key="7">
    <source>
        <dbReference type="ARBA" id="ARBA00022679"/>
    </source>
</evidence>